<organism evidence="1 2">
    <name type="scientific">Paracidovorax wautersii</name>
    <dbReference type="NCBI Taxonomy" id="1177982"/>
    <lineage>
        <taxon>Bacteria</taxon>
        <taxon>Pseudomonadati</taxon>
        <taxon>Pseudomonadota</taxon>
        <taxon>Betaproteobacteria</taxon>
        <taxon>Burkholderiales</taxon>
        <taxon>Comamonadaceae</taxon>
        <taxon>Paracidovorax</taxon>
    </lineage>
</organism>
<reference evidence="1 2" key="1">
    <citation type="submission" date="2023-08" db="EMBL/GenBank/DDBJ databases">
        <title>Functional and genomic diversity of the sorghum phyllosphere microbiome.</title>
        <authorList>
            <person name="Shade A."/>
        </authorList>
    </citation>
    <scope>NUCLEOTIDE SEQUENCE [LARGE SCALE GENOMIC DNA]</scope>
    <source>
        <strain evidence="1 2">SORGH_AS_0335</strain>
    </source>
</reference>
<keyword evidence="2" id="KW-1185">Reference proteome</keyword>
<dbReference type="RefSeq" id="WP_309829320.1">
    <property type="nucleotide sequence ID" value="NZ_JAVIZX010000001.1"/>
</dbReference>
<dbReference type="EMBL" id="JAVIZX010000001">
    <property type="protein sequence ID" value="MDR6215028.1"/>
    <property type="molecule type" value="Genomic_DNA"/>
</dbReference>
<evidence type="ECO:0000313" key="2">
    <source>
        <dbReference type="Proteomes" id="UP001267710"/>
    </source>
</evidence>
<accession>A0ABU1ICS4</accession>
<comment type="caution">
    <text evidence="1">The sequence shown here is derived from an EMBL/GenBank/DDBJ whole genome shotgun (WGS) entry which is preliminary data.</text>
</comment>
<protein>
    <submittedName>
        <fullName evidence="1">Uncharacterized protein</fullName>
    </submittedName>
</protein>
<dbReference type="Proteomes" id="UP001267710">
    <property type="component" value="Unassembled WGS sequence"/>
</dbReference>
<sequence length="128" mass="14253">MTIKTVAMGQHKSIEETILKASPSFAKVQLPESFRHCRRDESVVSTGIQCRDARAQFPWHTLGGNTLPPAPRTSISEGAQPMAKTVVSAVKPGGGKLSLPGLSCFCPIQENRVNFWCNHRYRLLRFRM</sequence>
<gene>
    <name evidence="1" type="ORF">QE399_002717</name>
</gene>
<evidence type="ECO:0000313" key="1">
    <source>
        <dbReference type="EMBL" id="MDR6215028.1"/>
    </source>
</evidence>
<name>A0ABU1ICS4_9BURK</name>
<proteinExistence type="predicted"/>